<reference evidence="3 4" key="1">
    <citation type="journal article" date="2016" name="Nat. Commun.">
        <title>Thousands of microbial genomes shed light on interconnected biogeochemical processes in an aquifer system.</title>
        <authorList>
            <person name="Anantharaman K."/>
            <person name="Brown C.T."/>
            <person name="Hug L.A."/>
            <person name="Sharon I."/>
            <person name="Castelle C.J."/>
            <person name="Probst A.J."/>
            <person name="Thomas B.C."/>
            <person name="Singh A."/>
            <person name="Wilkins M.J."/>
            <person name="Karaoz U."/>
            <person name="Brodie E.L."/>
            <person name="Williams K.H."/>
            <person name="Hubbard S.S."/>
            <person name="Banfield J.F."/>
        </authorList>
    </citation>
    <scope>NUCLEOTIDE SEQUENCE [LARGE SCALE GENOMIC DNA]</scope>
</reference>
<organism evidence="3 4">
    <name type="scientific">Candidatus Kaiserbacteria bacterium RIFCSPLOWO2_01_FULL_54_13</name>
    <dbReference type="NCBI Taxonomy" id="1798512"/>
    <lineage>
        <taxon>Bacteria</taxon>
        <taxon>Candidatus Kaiseribacteriota</taxon>
    </lineage>
</organism>
<proteinExistence type="predicted"/>
<name>A0A1F6F4F8_9BACT</name>
<dbReference type="AlphaFoldDB" id="A0A1F6F4F8"/>
<sequence>MPERQPHISKFKDLQAHSELEPEEESPRRPADIEVAGTRLSEIEKSPVQKEAVGLATSYVEEYLRGLGIEGRSFDPHRITFVNYIGNDRGSWNKKDDWIVLSAAVSEANVHTIVHESLHAHSSEWQYKPEEEVEAFSNIRPAKTGFSTAWLQRETRDTNFLLLNEAITEKIAREITQKHKDEVEALPRKHMDRYEQHIQKAQEYINAGSKEDRKKFEEKKKQILADAQKQIEERQREMKERLSEIEVEAKSPQMVAWEKETLEEYTNSMIKSEREFADVQIRMEESFLDTYKKIAEGKTVENIKDAWLKPSESSAYQDGIEILDLILDGVALDRSAQTKQSYDEASADVWKELQSAYFNGQTMWLRKIESVFGKGALRAVGELAPDPFGGFFVKDEGAKGVKEGLQERVSELRKKMEVNK</sequence>
<keyword evidence="1" id="KW-0175">Coiled coil</keyword>
<evidence type="ECO:0000313" key="4">
    <source>
        <dbReference type="Proteomes" id="UP000177372"/>
    </source>
</evidence>
<protein>
    <submittedName>
        <fullName evidence="3">Uncharacterized protein</fullName>
    </submittedName>
</protein>
<feature type="region of interest" description="Disordered" evidence="2">
    <location>
        <begin position="1"/>
        <end position="32"/>
    </location>
</feature>
<comment type="caution">
    <text evidence="3">The sequence shown here is derived from an EMBL/GenBank/DDBJ whole genome shotgun (WGS) entry which is preliminary data.</text>
</comment>
<accession>A0A1F6F4F8</accession>
<evidence type="ECO:0000313" key="3">
    <source>
        <dbReference type="EMBL" id="OGG80724.1"/>
    </source>
</evidence>
<evidence type="ECO:0000256" key="1">
    <source>
        <dbReference type="SAM" id="Coils"/>
    </source>
</evidence>
<feature type="coiled-coil region" evidence="1">
    <location>
        <begin position="213"/>
        <end position="248"/>
    </location>
</feature>
<dbReference type="EMBL" id="MFLZ01000001">
    <property type="protein sequence ID" value="OGG80724.1"/>
    <property type="molecule type" value="Genomic_DNA"/>
</dbReference>
<dbReference type="Proteomes" id="UP000177372">
    <property type="component" value="Unassembled WGS sequence"/>
</dbReference>
<evidence type="ECO:0000256" key="2">
    <source>
        <dbReference type="SAM" id="MobiDB-lite"/>
    </source>
</evidence>
<gene>
    <name evidence="3" type="ORF">A3A39_00160</name>
</gene>